<name>A0A7G9S035_9FIRM</name>
<evidence type="ECO:0000313" key="9">
    <source>
        <dbReference type="EMBL" id="QNN61210.1"/>
    </source>
</evidence>
<proteinExistence type="inferred from homology"/>
<keyword evidence="10" id="KW-1185">Reference proteome</keyword>
<comment type="similarity">
    <text evidence="6">Belongs to the peptidase M24A family. Methionine aminopeptidase type 1 subfamily.</text>
</comment>
<dbReference type="SUPFAM" id="SSF55920">
    <property type="entry name" value="Creatinase/aminopeptidase"/>
    <property type="match status" value="1"/>
</dbReference>
<dbReference type="CDD" id="cd01086">
    <property type="entry name" value="MetAP1"/>
    <property type="match status" value="1"/>
</dbReference>
<feature type="binding site" evidence="6">
    <location>
        <position position="202"/>
    </location>
    <ligand>
        <name>a divalent metal cation</name>
        <dbReference type="ChEBI" id="CHEBI:60240"/>
        <label>2</label>
        <note>catalytic</note>
    </ligand>
</feature>
<feature type="domain" description="Peptidase M24" evidence="8">
    <location>
        <begin position="11"/>
        <end position="240"/>
    </location>
</feature>
<dbReference type="AlphaFoldDB" id="A0A7G9S035"/>
<dbReference type="InterPro" id="IPR000994">
    <property type="entry name" value="Pept_M24"/>
</dbReference>
<keyword evidence="2 6" id="KW-0031">Aminopeptidase</keyword>
<dbReference type="EMBL" id="CP060715">
    <property type="protein sequence ID" value="QNN61210.1"/>
    <property type="molecule type" value="Genomic_DNA"/>
</dbReference>
<dbReference type="EC" id="3.4.11.18" evidence="6 7"/>
<dbReference type="PRINTS" id="PR00599">
    <property type="entry name" value="MAPEPTIDASE"/>
</dbReference>
<dbReference type="GO" id="GO:0005829">
    <property type="term" value="C:cytosol"/>
    <property type="evidence" value="ECO:0007669"/>
    <property type="project" value="TreeGrafter"/>
</dbReference>
<keyword evidence="4 6" id="KW-0479">Metal-binding</keyword>
<feature type="binding site" evidence="6">
    <location>
        <position position="176"/>
    </location>
    <ligand>
        <name>substrate</name>
    </ligand>
</feature>
<evidence type="ECO:0000256" key="1">
    <source>
        <dbReference type="ARBA" id="ARBA00002521"/>
    </source>
</evidence>
<comment type="cofactor">
    <cofactor evidence="6">
        <name>Co(2+)</name>
        <dbReference type="ChEBI" id="CHEBI:48828"/>
    </cofactor>
    <cofactor evidence="6">
        <name>Zn(2+)</name>
        <dbReference type="ChEBI" id="CHEBI:29105"/>
    </cofactor>
    <cofactor evidence="6">
        <name>Mn(2+)</name>
        <dbReference type="ChEBI" id="CHEBI:29035"/>
    </cofactor>
    <cofactor evidence="6">
        <name>Fe(2+)</name>
        <dbReference type="ChEBI" id="CHEBI:29033"/>
    </cofactor>
    <text evidence="6">Binds 2 divalent metal cations per subunit. Has a high-affinity and a low affinity metal-binding site. The true nature of the physiological cofactor is under debate. The enzyme is active with cobalt, zinc, manganese or divalent iron ions. Most likely, methionine aminopeptidases function as mononuclear Fe(2+)-metalloproteases under physiological conditions, and the catalytically relevant metal-binding site has been assigned to the histidine-containing high-affinity site.</text>
</comment>
<keyword evidence="3 6" id="KW-0645">Protease</keyword>
<evidence type="ECO:0000313" key="10">
    <source>
        <dbReference type="Proteomes" id="UP000515928"/>
    </source>
</evidence>
<dbReference type="PANTHER" id="PTHR43330:SF17">
    <property type="entry name" value="METHIONINE AMINOPEPTIDASE"/>
    <property type="match status" value="1"/>
</dbReference>
<dbReference type="Proteomes" id="UP000515928">
    <property type="component" value="Chromosome"/>
</dbReference>
<accession>A0A7G9S035</accession>
<keyword evidence="5 6" id="KW-0378">Hydrolase</keyword>
<protein>
    <recommendedName>
        <fullName evidence="6 7">Methionine aminopeptidase</fullName>
        <shortName evidence="6">MAP</shortName>
        <shortName evidence="6">MetAP</shortName>
        <ecNumber evidence="6 7">3.4.11.18</ecNumber>
    </recommendedName>
    <alternativeName>
        <fullName evidence="6">Peptidase M</fullName>
    </alternativeName>
</protein>
<sequence>MITIKSQREIEGMHESGKLLASIHEALRDYIKAGISTHDIDKFVQKMIEDNGGTAAQIGYEGYKFATCCSVNDEMCHGFPTHKKLKDGDLVKVDFCVDLNGFLSDSCWAYCVGNNPSEDVKQLMEVTQEALYLGLEQAQVGKRTGDIGAVMDEYIQKFGYRMSLDFSGHGLGPTIHESPMVPFTGIKGTGARLKEGMVITIEPIVNQTTGHAKLDSNGWTARTVDGCLSCQYEHTLAITADGPFITTIQKGETIPFAKNPTK</sequence>
<dbReference type="NCBIfam" id="TIGR00500">
    <property type="entry name" value="met_pdase_I"/>
    <property type="match status" value="1"/>
</dbReference>
<dbReference type="KEGG" id="eio:H9L01_02250"/>
<feature type="binding site" evidence="6">
    <location>
        <position position="77"/>
    </location>
    <ligand>
        <name>substrate</name>
    </ligand>
</feature>
<comment type="subunit">
    <text evidence="6">Monomer.</text>
</comment>
<dbReference type="PANTHER" id="PTHR43330">
    <property type="entry name" value="METHIONINE AMINOPEPTIDASE"/>
    <property type="match status" value="1"/>
</dbReference>
<evidence type="ECO:0000256" key="2">
    <source>
        <dbReference type="ARBA" id="ARBA00022438"/>
    </source>
</evidence>
<dbReference type="InterPro" id="IPR001714">
    <property type="entry name" value="Pept_M24_MAP"/>
</dbReference>
<comment type="function">
    <text evidence="1 6">Removes the N-terminal methionine from nascent proteins. The N-terminal methionine is often cleaved when the second residue in the primary sequence is small and uncharged (Met-Ala-, Cys, Gly, Pro, Ser, Thr, or Val). Requires deformylation of the N(alpha)-formylated initiator methionine before it can be hydrolyzed.</text>
</comment>
<evidence type="ECO:0000256" key="6">
    <source>
        <dbReference type="HAMAP-Rule" id="MF_01974"/>
    </source>
</evidence>
<feature type="binding site" evidence="6">
    <location>
        <position position="105"/>
    </location>
    <ligand>
        <name>a divalent metal cation</name>
        <dbReference type="ChEBI" id="CHEBI:60240"/>
        <label>2</label>
        <note>catalytic</note>
    </ligand>
</feature>
<dbReference type="InterPro" id="IPR002467">
    <property type="entry name" value="Pept_M24A_MAP1"/>
</dbReference>
<feature type="binding site" evidence="6">
    <location>
        <position position="94"/>
    </location>
    <ligand>
        <name>a divalent metal cation</name>
        <dbReference type="ChEBI" id="CHEBI:60240"/>
        <label>1</label>
    </ligand>
</feature>
<evidence type="ECO:0000256" key="3">
    <source>
        <dbReference type="ARBA" id="ARBA00022670"/>
    </source>
</evidence>
<dbReference type="GO" id="GO:0006508">
    <property type="term" value="P:proteolysis"/>
    <property type="evidence" value="ECO:0007669"/>
    <property type="project" value="UniProtKB-KW"/>
</dbReference>
<comment type="catalytic activity">
    <reaction evidence="6 7">
        <text>Release of N-terminal amino acids, preferentially methionine, from peptides and arylamides.</text>
        <dbReference type="EC" id="3.4.11.18"/>
    </reaction>
</comment>
<reference evidence="9 10" key="1">
    <citation type="submission" date="2020-08" db="EMBL/GenBank/DDBJ databases">
        <title>Genome sequence of Erysipelothrix inopinata DSM 15511T.</title>
        <authorList>
            <person name="Hyun D.-W."/>
            <person name="Bae J.-W."/>
        </authorList>
    </citation>
    <scope>NUCLEOTIDE SEQUENCE [LARGE SCALE GENOMIC DNA]</scope>
    <source>
        <strain evidence="9 10">DSM 15511</strain>
    </source>
</reference>
<dbReference type="RefSeq" id="WP_187534412.1">
    <property type="nucleotide sequence ID" value="NZ_CBCSHU010000001.1"/>
</dbReference>
<gene>
    <name evidence="6 9" type="primary">map</name>
    <name evidence="9" type="ORF">H9L01_02250</name>
</gene>
<feature type="binding site" evidence="6">
    <location>
        <position position="233"/>
    </location>
    <ligand>
        <name>a divalent metal cation</name>
        <dbReference type="ChEBI" id="CHEBI:60240"/>
        <label>1</label>
    </ligand>
</feature>
<evidence type="ECO:0000256" key="4">
    <source>
        <dbReference type="ARBA" id="ARBA00022723"/>
    </source>
</evidence>
<dbReference type="GO" id="GO:0070006">
    <property type="term" value="F:metalloaminopeptidase activity"/>
    <property type="evidence" value="ECO:0007669"/>
    <property type="project" value="UniProtKB-UniRule"/>
</dbReference>
<dbReference type="InterPro" id="IPR036005">
    <property type="entry name" value="Creatinase/aminopeptidase-like"/>
</dbReference>
<dbReference type="Gene3D" id="3.90.230.10">
    <property type="entry name" value="Creatinase/methionine aminopeptidase superfamily"/>
    <property type="match status" value="1"/>
</dbReference>
<dbReference type="HAMAP" id="MF_01974">
    <property type="entry name" value="MetAP_1"/>
    <property type="match status" value="1"/>
</dbReference>
<evidence type="ECO:0000256" key="5">
    <source>
        <dbReference type="ARBA" id="ARBA00022801"/>
    </source>
</evidence>
<feature type="binding site" evidence="6">
    <location>
        <position position="233"/>
    </location>
    <ligand>
        <name>a divalent metal cation</name>
        <dbReference type="ChEBI" id="CHEBI:60240"/>
        <label>2</label>
        <note>catalytic</note>
    </ligand>
</feature>
<feature type="binding site" evidence="6">
    <location>
        <position position="105"/>
    </location>
    <ligand>
        <name>a divalent metal cation</name>
        <dbReference type="ChEBI" id="CHEBI:60240"/>
        <label>1</label>
    </ligand>
</feature>
<dbReference type="GO" id="GO:0004239">
    <property type="term" value="F:initiator methionyl aminopeptidase activity"/>
    <property type="evidence" value="ECO:0007669"/>
    <property type="project" value="UniProtKB-UniRule"/>
</dbReference>
<dbReference type="GO" id="GO:0046872">
    <property type="term" value="F:metal ion binding"/>
    <property type="evidence" value="ECO:0007669"/>
    <property type="project" value="UniProtKB-UniRule"/>
</dbReference>
<organism evidence="9 10">
    <name type="scientific">Erysipelothrix inopinata</name>
    <dbReference type="NCBI Taxonomy" id="225084"/>
    <lineage>
        <taxon>Bacteria</taxon>
        <taxon>Bacillati</taxon>
        <taxon>Bacillota</taxon>
        <taxon>Erysipelotrichia</taxon>
        <taxon>Erysipelotrichales</taxon>
        <taxon>Erysipelotrichaceae</taxon>
        <taxon>Erysipelothrix</taxon>
    </lineage>
</organism>
<evidence type="ECO:0000259" key="8">
    <source>
        <dbReference type="Pfam" id="PF00557"/>
    </source>
</evidence>
<feature type="binding site" evidence="6">
    <location>
        <position position="169"/>
    </location>
    <ligand>
        <name>a divalent metal cation</name>
        <dbReference type="ChEBI" id="CHEBI:60240"/>
        <label>2</label>
        <note>catalytic</note>
    </ligand>
</feature>
<evidence type="ECO:0000256" key="7">
    <source>
        <dbReference type="RuleBase" id="RU003653"/>
    </source>
</evidence>
<dbReference type="Pfam" id="PF00557">
    <property type="entry name" value="Peptidase_M24"/>
    <property type="match status" value="1"/>
</dbReference>